<feature type="compositionally biased region" description="Polar residues" evidence="1">
    <location>
        <begin position="316"/>
        <end position="331"/>
    </location>
</feature>
<sequence>MLLVSQRIEAPRMEPYLPLQGSIKRKLEDDSSPGSSSMNDIIFSNDNKRLCLDDVTLSMGQTQNTSSGITCSALQHSPFTTNHNSATMGVSGHSVVMESNHMNGRNMASPYSVPQSNELSQKAAFEEKTSNLQSVDQELQDLLEELTKMPDTSPNDLDLEKILGGKAEEPIVISHSQPSLSTTPKLSPQTTTHLDNPVSNKDFSAGCNPVSAGSPQIRPSSAGTNYPVPSANKQVHSPIPSAQNKPQAQPVLPVAMSNMPGTNWHAQQLKQLAANKQGTSGKQQVQTSSWPTISPTGLSPTYRPGSSPQQPFSPQNVMVSSMTTSGLQGNNMQGSQSSLLSSMTSTSNATSRPSPPYVSEKISSPALNQQPFSPQAPLLTNRNSSNIPANAIKSPQNNIVGNMTPSNAGPSPPYQSEKLSSPALHQQPFSPQNALMSNIPPSSSQPSMQSSLYKSMSTNQSKNLSMIMQQSSNGLQPGIVNETPVAHDQFSFNNTKPLSHFAPDSTGQKINVSPGPGSLIHYLQHHQNPSVQQPQQQVSNSQFLQQQIRQLMQPTRMQRQMQPSNLPPQARQDLRTGMIPRMQEPGSIPSAGPGPTPPTANGYIRNAILKEQIMRRQQQQQQQQLQVKHRPNMMSVTNEQRSTFVTQQMNQFQNIPQALRTDCVQPMPTPAQNHRMIASPQGLIQTSMGSGITQTAINQNSGPMVMMPHNTGKQQGMFPGSSEFNILLRQNQNTMNINSGCQTVHSQSTVRPGMTLSGYTTSSLTNHAAAQQHLQQSSISRIPNVYASSTSQLWTQAGVSRLSGQNQMDPSVQQFPNNPLFSKQNIRPNMVSQQFPHQAVVPPNQIAPGVQIRQMQKLGLAHSNQGVGSINNPNLGNSLSRGPIAAINAMKAMPQGVPTFNQINPGQLGPPSYGPSSVQAPESFDRVSSGPDMHQYDFVQTHNNSMMSANCNEADFIDCLMKGGSSSNVDEDWLHNLTILDDILGQHNQNPGPV</sequence>
<dbReference type="AGR" id="Xenbase:XB-GENE-17335744"/>
<evidence type="ECO:0000313" key="3">
    <source>
        <dbReference type="RefSeq" id="XP_018088507.1"/>
    </source>
</evidence>
<feature type="region of interest" description="Disordered" evidence="1">
    <location>
        <begin position="580"/>
        <end position="602"/>
    </location>
</feature>
<dbReference type="RefSeq" id="XP_018088507.1">
    <property type="nucleotide sequence ID" value="XM_018233018.2"/>
</dbReference>
<gene>
    <name evidence="3 4" type="primary">mamld1.S</name>
</gene>
<dbReference type="Xenbase" id="XB-GENE-17335744">
    <property type="gene designation" value="mamld1.S"/>
</dbReference>
<dbReference type="KEGG" id="xla:108700126"/>
<dbReference type="GO" id="GO:0016604">
    <property type="term" value="C:nuclear body"/>
    <property type="evidence" value="ECO:0000318"/>
    <property type="project" value="GO_Central"/>
</dbReference>
<protein>
    <submittedName>
        <fullName evidence="3">Mastermind-like domain-containing protein 1</fullName>
    </submittedName>
</protein>
<dbReference type="Proteomes" id="UP000186698">
    <property type="component" value="Chromosome 8S"/>
</dbReference>
<feature type="compositionally biased region" description="Polar residues" evidence="1">
    <location>
        <begin position="361"/>
        <end position="409"/>
    </location>
</feature>
<feature type="compositionally biased region" description="Low complexity" evidence="1">
    <location>
        <begin position="306"/>
        <end position="315"/>
    </location>
</feature>
<feature type="compositionally biased region" description="Polar residues" evidence="1">
    <location>
        <begin position="231"/>
        <end position="247"/>
    </location>
</feature>
<dbReference type="GO" id="GO:0006357">
    <property type="term" value="P:regulation of transcription by RNA polymerase II"/>
    <property type="evidence" value="ECO:0000318"/>
    <property type="project" value="GO_Central"/>
</dbReference>
<dbReference type="CTD" id="108700126"/>
<dbReference type="STRING" id="8355.A0A1L8F2X7"/>
<proteinExistence type="predicted"/>
<organism evidence="2 3">
    <name type="scientific">Xenopus laevis</name>
    <name type="common">African clawed frog</name>
    <dbReference type="NCBI Taxonomy" id="8355"/>
    <lineage>
        <taxon>Eukaryota</taxon>
        <taxon>Metazoa</taxon>
        <taxon>Chordata</taxon>
        <taxon>Craniata</taxon>
        <taxon>Vertebrata</taxon>
        <taxon>Euteleostomi</taxon>
        <taxon>Amphibia</taxon>
        <taxon>Batrachia</taxon>
        <taxon>Anura</taxon>
        <taxon>Pipoidea</taxon>
        <taxon>Pipidae</taxon>
        <taxon>Xenopodinae</taxon>
        <taxon>Xenopus</taxon>
        <taxon>Xenopus</taxon>
    </lineage>
</organism>
<name>A0A1L8F2X7_XENLA</name>
<dbReference type="AlphaFoldDB" id="A0A1L8F2X7"/>
<reference evidence="3" key="1">
    <citation type="submission" date="2025-08" db="UniProtKB">
        <authorList>
            <consortium name="RefSeq"/>
        </authorList>
    </citation>
    <scope>IDENTIFICATION</scope>
    <source>
        <strain evidence="3">J_2021</strain>
        <tissue evidence="3">Erythrocytes</tissue>
    </source>
</reference>
<dbReference type="PaxDb" id="8355-A0A1L8F2X7"/>
<dbReference type="GeneID" id="108700126"/>
<dbReference type="OMA" id="YCPEKLS"/>
<dbReference type="PANTHER" id="PTHR15275:SF0">
    <property type="entry name" value="MASTERMIND-LIKE DOMAIN-CONTAINING PROTEIN 1"/>
    <property type="match status" value="1"/>
</dbReference>
<dbReference type="Bgee" id="108700126">
    <property type="expression patterns" value="Expressed in lung and 12 other cell types or tissues"/>
</dbReference>
<dbReference type="OrthoDB" id="8630229at2759"/>
<accession>A0A1L8F2X7</accession>
<feature type="compositionally biased region" description="Polar residues" evidence="1">
    <location>
        <begin position="174"/>
        <end position="202"/>
    </location>
</feature>
<evidence type="ECO:0000256" key="1">
    <source>
        <dbReference type="SAM" id="MobiDB-lite"/>
    </source>
</evidence>
<feature type="region of interest" description="Disordered" evidence="1">
    <location>
        <begin position="174"/>
        <end position="248"/>
    </location>
</feature>
<feature type="region of interest" description="Disordered" evidence="1">
    <location>
        <begin position="274"/>
        <end position="426"/>
    </location>
</feature>
<feature type="compositionally biased region" description="Polar residues" evidence="1">
    <location>
        <begin position="278"/>
        <end position="299"/>
    </location>
</feature>
<dbReference type="InterPro" id="IPR026131">
    <property type="entry name" value="MAMLD1"/>
</dbReference>
<dbReference type="PANTHER" id="PTHR15275">
    <property type="entry name" value="CG1 PROTEIN/F18"/>
    <property type="match status" value="1"/>
</dbReference>
<feature type="compositionally biased region" description="Polar residues" evidence="1">
    <location>
        <begin position="211"/>
        <end position="224"/>
    </location>
</feature>
<keyword evidence="2" id="KW-1185">Reference proteome</keyword>
<evidence type="ECO:0000313" key="2">
    <source>
        <dbReference type="Proteomes" id="UP000186698"/>
    </source>
</evidence>
<feature type="compositionally biased region" description="Polar residues" evidence="1">
    <location>
        <begin position="417"/>
        <end position="426"/>
    </location>
</feature>
<evidence type="ECO:0000313" key="4">
    <source>
        <dbReference type="Xenbase" id="XB-GENE-17335744"/>
    </source>
</evidence>
<feature type="compositionally biased region" description="Low complexity" evidence="1">
    <location>
        <begin position="332"/>
        <end position="347"/>
    </location>
</feature>